<dbReference type="Proteomes" id="UP000009223">
    <property type="component" value="Chromosome"/>
</dbReference>
<evidence type="ECO:0000313" key="3">
    <source>
        <dbReference type="Proteomes" id="UP000009223"/>
    </source>
</evidence>
<dbReference type="Gene3D" id="3.30.2310.20">
    <property type="entry name" value="RelE-like"/>
    <property type="match status" value="1"/>
</dbReference>
<evidence type="ECO:0000313" key="2">
    <source>
        <dbReference type="EMBL" id="AEF84986.1"/>
    </source>
</evidence>
<organism evidence="2 3">
    <name type="scientific">Treponema primitia (strain ATCC BAA-887 / DSM 12427 / ZAS-2)</name>
    <dbReference type="NCBI Taxonomy" id="545694"/>
    <lineage>
        <taxon>Bacteria</taxon>
        <taxon>Pseudomonadati</taxon>
        <taxon>Spirochaetota</taxon>
        <taxon>Spirochaetia</taxon>
        <taxon>Spirochaetales</taxon>
        <taxon>Treponemataceae</taxon>
        <taxon>Treponema</taxon>
    </lineage>
</organism>
<sequence>MDKKCRLRYLPLFEQDLAAARDYIAIKLQNPVAAERLVEETEKAIKERLFAPLSFKAYNSIKDRKHKYYRIYVKNYAVFYVVIDDVMEIRRFIYSKRDIDNLI</sequence>
<gene>
    <name evidence="2" type="ordered locus">TREPR_1470</name>
</gene>
<dbReference type="OrthoDB" id="362857at2"/>
<name>F5YQ30_TREPZ</name>
<dbReference type="AlphaFoldDB" id="F5YQ30"/>
<dbReference type="HOGENOM" id="CLU_147162_6_2_12"/>
<protein>
    <submittedName>
        <fullName evidence="2">Putative addiction module toxin, RelE/StbE family</fullName>
    </submittedName>
</protein>
<dbReference type="EMBL" id="CP001843">
    <property type="protein sequence ID" value="AEF84986.1"/>
    <property type="molecule type" value="Genomic_DNA"/>
</dbReference>
<keyword evidence="1" id="KW-1277">Toxin-antitoxin system</keyword>
<dbReference type="Pfam" id="PF05016">
    <property type="entry name" value="ParE_toxin"/>
    <property type="match status" value="1"/>
</dbReference>
<reference evidence="3" key="1">
    <citation type="submission" date="2009-12" db="EMBL/GenBank/DDBJ databases">
        <title>Complete sequence of Treponema primitia strain ZAS-2.</title>
        <authorList>
            <person name="Tetu S.G."/>
            <person name="Matson E."/>
            <person name="Ren Q."/>
            <person name="Seshadri R."/>
            <person name="Elbourne L."/>
            <person name="Hassan K.A."/>
            <person name="Durkin A."/>
            <person name="Radune D."/>
            <person name="Mohamoud Y."/>
            <person name="Shay R."/>
            <person name="Jin S."/>
            <person name="Zhang X."/>
            <person name="Lucey K."/>
            <person name="Ballor N.R."/>
            <person name="Ottesen E."/>
            <person name="Rosenthal R."/>
            <person name="Allen A."/>
            <person name="Leadbetter J.R."/>
            <person name="Paulsen I.T."/>
        </authorList>
    </citation>
    <scope>NUCLEOTIDE SEQUENCE [LARGE SCALE GENOMIC DNA]</scope>
    <source>
        <strain evidence="3">ATCC BAA-887 / DSM 12427 / ZAS-2</strain>
    </source>
</reference>
<keyword evidence="3" id="KW-1185">Reference proteome</keyword>
<dbReference type="STRING" id="545694.TREPR_1470"/>
<dbReference type="InterPro" id="IPR007712">
    <property type="entry name" value="RelE/ParE_toxin"/>
</dbReference>
<dbReference type="RefSeq" id="WP_015708632.1">
    <property type="nucleotide sequence ID" value="NC_015578.1"/>
</dbReference>
<dbReference type="eggNOG" id="COG3668">
    <property type="taxonomic scope" value="Bacteria"/>
</dbReference>
<proteinExistence type="predicted"/>
<accession>F5YQ30</accession>
<reference evidence="2 3" key="2">
    <citation type="journal article" date="2011" name="ISME J.">
        <title>RNA-seq reveals cooperative metabolic interactions between two termite-gut spirochete species in co-culture.</title>
        <authorList>
            <person name="Rosenthal A.Z."/>
            <person name="Matson E.G."/>
            <person name="Eldar A."/>
            <person name="Leadbetter J.R."/>
        </authorList>
    </citation>
    <scope>NUCLEOTIDE SEQUENCE [LARGE SCALE GENOMIC DNA]</scope>
    <source>
        <strain evidence="3">ATCC BAA-887 / DSM 12427 / ZAS-2</strain>
    </source>
</reference>
<dbReference type="InterPro" id="IPR035093">
    <property type="entry name" value="RelE/ParE_toxin_dom_sf"/>
</dbReference>
<dbReference type="KEGG" id="tpi:TREPR_1470"/>
<evidence type="ECO:0000256" key="1">
    <source>
        <dbReference type="ARBA" id="ARBA00022649"/>
    </source>
</evidence>